<feature type="transmembrane region" description="Helical" evidence="7">
    <location>
        <begin position="329"/>
        <end position="349"/>
    </location>
</feature>
<organism evidence="9 10">
    <name type="scientific">Streptococcus oralis subsp. dentisani</name>
    <dbReference type="NCBI Taxonomy" id="1458253"/>
    <lineage>
        <taxon>Bacteria</taxon>
        <taxon>Bacillati</taxon>
        <taxon>Bacillota</taxon>
        <taxon>Bacilli</taxon>
        <taxon>Lactobacillales</taxon>
        <taxon>Streptococcaceae</taxon>
        <taxon>Streptococcus</taxon>
    </lineage>
</organism>
<feature type="transmembrane region" description="Helical" evidence="7">
    <location>
        <begin position="71"/>
        <end position="93"/>
    </location>
</feature>
<evidence type="ECO:0000256" key="6">
    <source>
        <dbReference type="ARBA" id="ARBA00023136"/>
    </source>
</evidence>
<dbReference type="EMBL" id="NCUX01000026">
    <property type="protein sequence ID" value="ORO80186.1"/>
    <property type="molecule type" value="Genomic_DNA"/>
</dbReference>
<comment type="subcellular location">
    <subcellularLocation>
        <location evidence="1">Cell membrane</location>
        <topology evidence="1">Multi-pass membrane protein</topology>
    </subcellularLocation>
</comment>
<evidence type="ECO:0000256" key="4">
    <source>
        <dbReference type="ARBA" id="ARBA00022692"/>
    </source>
</evidence>
<dbReference type="AlphaFoldDB" id="A0A1X1J4B9"/>
<feature type="domain" description="Major facilitator superfamily (MFS) profile" evidence="8">
    <location>
        <begin position="5"/>
        <end position="379"/>
    </location>
</feature>
<evidence type="ECO:0000256" key="2">
    <source>
        <dbReference type="ARBA" id="ARBA00008335"/>
    </source>
</evidence>
<sequence length="382" mass="41959">MISLLLAVIYLAFISLGLPDAILGSAWPNMYRSLNSTISGAGSIFLIISVCTIISSLNADRVIHKFSTARVTAVSVGLTALSLFGFSFCQEYWQLCLWAIPYGLGAGAVDSALNNYVALHFSSKHLSWLHCMWGMGASIGPYIMGMILSSGYDWPVGYRIIGIIQVILTTIIFISLPLWTAKEQGMKLEYNRDILSISQALKLQGAPQILLCFFGYCALEQTTGLWAASWLNVVKDIPAETATSFASIFYIGITGGRAISGFIAEKLEDKNMIRLGFIVIFIGLILLTFSFHYTIALIGLATVGLGCAPIYPSIIHSTPERFGRENSQSLIGIQMASAYIGSAFMPKLFGILSDVTNISVYPFYLLFFLFLMFIMHEWAENN</sequence>
<evidence type="ECO:0000256" key="1">
    <source>
        <dbReference type="ARBA" id="ARBA00004651"/>
    </source>
</evidence>
<name>A0A1X1J4B9_STROR</name>
<keyword evidence="4 7" id="KW-0812">Transmembrane</keyword>
<dbReference type="RefSeq" id="WP_084973043.1">
    <property type="nucleotide sequence ID" value="NZ_NCUX01000026.1"/>
</dbReference>
<keyword evidence="5 7" id="KW-1133">Transmembrane helix</keyword>
<feature type="transmembrane region" description="Helical" evidence="7">
    <location>
        <begin position="158"/>
        <end position="179"/>
    </location>
</feature>
<feature type="transmembrane region" description="Helical" evidence="7">
    <location>
        <begin position="99"/>
        <end position="119"/>
    </location>
</feature>
<evidence type="ECO:0000313" key="10">
    <source>
        <dbReference type="Proteomes" id="UP000193780"/>
    </source>
</evidence>
<dbReference type="GO" id="GO:0005886">
    <property type="term" value="C:plasma membrane"/>
    <property type="evidence" value="ECO:0007669"/>
    <property type="project" value="UniProtKB-SubCell"/>
</dbReference>
<evidence type="ECO:0000259" key="8">
    <source>
        <dbReference type="PROSITE" id="PS50850"/>
    </source>
</evidence>
<keyword evidence="6 7" id="KW-0472">Membrane</keyword>
<feature type="transmembrane region" description="Helical" evidence="7">
    <location>
        <begin position="361"/>
        <end position="379"/>
    </location>
</feature>
<dbReference type="Proteomes" id="UP000193780">
    <property type="component" value="Unassembled WGS sequence"/>
</dbReference>
<evidence type="ECO:0000256" key="5">
    <source>
        <dbReference type="ARBA" id="ARBA00022989"/>
    </source>
</evidence>
<evidence type="ECO:0000256" key="7">
    <source>
        <dbReference type="SAM" id="Phobius"/>
    </source>
</evidence>
<reference evidence="9 10" key="1">
    <citation type="journal article" date="2016" name="Eur. J. Clin. Microbiol. Infect. Dis.">
        <title>Whole genome sequencing as a tool for phylogenetic analysis of clinical strains of Mitis group streptococci.</title>
        <authorList>
            <person name="Rasmussen L.H."/>
            <person name="Dargis R."/>
            <person name="Hojholt K."/>
            <person name="Christensen J.J."/>
            <person name="Skovgaard O."/>
            <person name="Justesen U.S."/>
            <person name="Rosenvinge F.S."/>
            <person name="Moser C."/>
            <person name="Lukjancenko O."/>
            <person name="Rasmussen S."/>
            <person name="Nielsen X.C."/>
        </authorList>
    </citation>
    <scope>NUCLEOTIDE SEQUENCE [LARGE SCALE GENOMIC DNA]</scope>
    <source>
        <strain evidence="9 10">RH_9883_08</strain>
    </source>
</reference>
<gene>
    <name evidence="9" type="ORF">B7708_00835</name>
</gene>
<dbReference type="InterPro" id="IPR011701">
    <property type="entry name" value="MFS"/>
</dbReference>
<dbReference type="PANTHER" id="PTHR23514">
    <property type="entry name" value="BYPASS OF STOP CODON PROTEIN 6"/>
    <property type="match status" value="1"/>
</dbReference>
<dbReference type="InterPro" id="IPR020846">
    <property type="entry name" value="MFS_dom"/>
</dbReference>
<proteinExistence type="inferred from homology"/>
<comment type="caution">
    <text evidence="9">The sequence shown here is derived from an EMBL/GenBank/DDBJ whole genome shotgun (WGS) entry which is preliminary data.</text>
</comment>
<feature type="transmembrane region" description="Helical" evidence="7">
    <location>
        <begin position="131"/>
        <end position="152"/>
    </location>
</feature>
<feature type="transmembrane region" description="Helical" evidence="7">
    <location>
        <begin position="272"/>
        <end position="289"/>
    </location>
</feature>
<comment type="similarity">
    <text evidence="2">Belongs to the major facilitator superfamily.</text>
</comment>
<keyword evidence="3" id="KW-0813">Transport</keyword>
<evidence type="ECO:0000313" key="9">
    <source>
        <dbReference type="EMBL" id="ORO80186.1"/>
    </source>
</evidence>
<dbReference type="PROSITE" id="PS50850">
    <property type="entry name" value="MFS"/>
    <property type="match status" value="1"/>
</dbReference>
<evidence type="ECO:0000256" key="3">
    <source>
        <dbReference type="ARBA" id="ARBA00022448"/>
    </source>
</evidence>
<dbReference type="InterPro" id="IPR051788">
    <property type="entry name" value="MFS_Transporter"/>
</dbReference>
<dbReference type="Pfam" id="PF07690">
    <property type="entry name" value="MFS_1"/>
    <property type="match status" value="1"/>
</dbReference>
<accession>A0A1X1J4B9</accession>
<dbReference type="SUPFAM" id="SSF103473">
    <property type="entry name" value="MFS general substrate transporter"/>
    <property type="match status" value="1"/>
</dbReference>
<dbReference type="InterPro" id="IPR036259">
    <property type="entry name" value="MFS_trans_sf"/>
</dbReference>
<feature type="transmembrane region" description="Helical" evidence="7">
    <location>
        <begin position="40"/>
        <end position="59"/>
    </location>
</feature>
<dbReference type="PANTHER" id="PTHR23514:SF3">
    <property type="entry name" value="BYPASS OF STOP CODON PROTEIN 6"/>
    <property type="match status" value="1"/>
</dbReference>
<dbReference type="Gene3D" id="1.20.1250.20">
    <property type="entry name" value="MFS general substrate transporter like domains"/>
    <property type="match status" value="2"/>
</dbReference>
<protein>
    <submittedName>
        <fullName evidence="9">MFS transporter</fullName>
    </submittedName>
</protein>
<dbReference type="GO" id="GO:0022857">
    <property type="term" value="F:transmembrane transporter activity"/>
    <property type="evidence" value="ECO:0007669"/>
    <property type="project" value="InterPro"/>
</dbReference>